<protein>
    <submittedName>
        <fullName evidence="6">cAMP-binding domain of CRP or a regulatory subunit of cAMP-dependent protein kinases</fullName>
    </submittedName>
</protein>
<dbReference type="EMBL" id="FNON01000005">
    <property type="protein sequence ID" value="SDY41431.1"/>
    <property type="molecule type" value="Genomic_DNA"/>
</dbReference>
<accession>A0A1H3JNF5</accession>
<evidence type="ECO:0000256" key="3">
    <source>
        <dbReference type="ARBA" id="ARBA00023163"/>
    </source>
</evidence>
<dbReference type="AlphaFoldDB" id="A0A1H3JNF5"/>
<dbReference type="Gene3D" id="2.60.120.10">
    <property type="entry name" value="Jelly Rolls"/>
    <property type="match status" value="1"/>
</dbReference>
<proteinExistence type="predicted"/>
<dbReference type="InterPro" id="IPR050397">
    <property type="entry name" value="Env_Response_Regulators"/>
</dbReference>
<dbReference type="InterPro" id="IPR014710">
    <property type="entry name" value="RmlC-like_jellyroll"/>
</dbReference>
<dbReference type="GO" id="GO:0016301">
    <property type="term" value="F:kinase activity"/>
    <property type="evidence" value="ECO:0007669"/>
    <property type="project" value="UniProtKB-KW"/>
</dbReference>
<gene>
    <name evidence="6" type="ORF">SAMN05421504_105482</name>
</gene>
<dbReference type="InterPro" id="IPR018488">
    <property type="entry name" value="cNMP-bd_CS"/>
</dbReference>
<evidence type="ECO:0000256" key="1">
    <source>
        <dbReference type="ARBA" id="ARBA00023015"/>
    </source>
</evidence>
<keyword evidence="6" id="KW-0808">Transferase</keyword>
<dbReference type="PANTHER" id="PTHR24567">
    <property type="entry name" value="CRP FAMILY TRANSCRIPTIONAL REGULATORY PROTEIN"/>
    <property type="match status" value="1"/>
</dbReference>
<evidence type="ECO:0000256" key="2">
    <source>
        <dbReference type="ARBA" id="ARBA00023125"/>
    </source>
</evidence>
<dbReference type="InterPro" id="IPR012318">
    <property type="entry name" value="HTH_CRP"/>
</dbReference>
<dbReference type="InterPro" id="IPR018490">
    <property type="entry name" value="cNMP-bd_dom_sf"/>
</dbReference>
<dbReference type="GO" id="GO:0003677">
    <property type="term" value="F:DNA binding"/>
    <property type="evidence" value="ECO:0007669"/>
    <property type="project" value="UniProtKB-KW"/>
</dbReference>
<dbReference type="SUPFAM" id="SSF46785">
    <property type="entry name" value="Winged helix' DNA-binding domain"/>
    <property type="match status" value="1"/>
</dbReference>
<dbReference type="Gene3D" id="1.10.10.10">
    <property type="entry name" value="Winged helix-like DNA-binding domain superfamily/Winged helix DNA-binding domain"/>
    <property type="match status" value="1"/>
</dbReference>
<dbReference type="RefSeq" id="WP_091292746.1">
    <property type="nucleotide sequence ID" value="NZ_FNON01000005.1"/>
</dbReference>
<dbReference type="SMART" id="SM00100">
    <property type="entry name" value="cNMP"/>
    <property type="match status" value="1"/>
</dbReference>
<keyword evidence="6" id="KW-0418">Kinase</keyword>
<feature type="domain" description="Cyclic nucleotide-binding" evidence="4">
    <location>
        <begin position="7"/>
        <end position="112"/>
    </location>
</feature>
<evidence type="ECO:0000259" key="4">
    <source>
        <dbReference type="PROSITE" id="PS50042"/>
    </source>
</evidence>
<dbReference type="Pfam" id="PF00027">
    <property type="entry name" value="cNMP_binding"/>
    <property type="match status" value="1"/>
</dbReference>
<keyword evidence="2" id="KW-0238">DNA-binding</keyword>
<dbReference type="InterPro" id="IPR036390">
    <property type="entry name" value="WH_DNA-bd_sf"/>
</dbReference>
<evidence type="ECO:0000313" key="7">
    <source>
        <dbReference type="Proteomes" id="UP000199515"/>
    </source>
</evidence>
<dbReference type="GO" id="GO:0003700">
    <property type="term" value="F:DNA-binding transcription factor activity"/>
    <property type="evidence" value="ECO:0007669"/>
    <property type="project" value="TreeGrafter"/>
</dbReference>
<keyword evidence="1" id="KW-0805">Transcription regulation</keyword>
<dbReference type="SUPFAM" id="SSF51206">
    <property type="entry name" value="cAMP-binding domain-like"/>
    <property type="match status" value="1"/>
</dbReference>
<dbReference type="Proteomes" id="UP000199515">
    <property type="component" value="Unassembled WGS sequence"/>
</dbReference>
<dbReference type="GO" id="GO:0005829">
    <property type="term" value="C:cytosol"/>
    <property type="evidence" value="ECO:0007669"/>
    <property type="project" value="TreeGrafter"/>
</dbReference>
<evidence type="ECO:0000259" key="5">
    <source>
        <dbReference type="PROSITE" id="PS51063"/>
    </source>
</evidence>
<dbReference type="STRING" id="589385.SAMN05421504_105482"/>
<sequence length="225" mass="24331">MEGADRFWARLGPAERGAIERIATRRTFATGEFLCRQGESASNVVIVLSGHVKVVTSSAGEADGREVVVAVRSTGDVIGEMAAMENGVRSATVEALDTVEVLTMSGPRFVTLCQKEPKLSWTLSVVLAGRLRDVGIKWVDYGGGGTTMSRVVALLLEMAVQHGRHTVHGIEIDTPATQQELASTAATSRESWGRVLRELRAKGLISTGRRKVTIHRLAELQRLAR</sequence>
<keyword evidence="7" id="KW-1185">Reference proteome</keyword>
<dbReference type="InterPro" id="IPR036388">
    <property type="entry name" value="WH-like_DNA-bd_sf"/>
</dbReference>
<dbReference type="SMART" id="SM00419">
    <property type="entry name" value="HTH_CRP"/>
    <property type="match status" value="1"/>
</dbReference>
<dbReference type="PANTHER" id="PTHR24567:SF74">
    <property type="entry name" value="HTH-TYPE TRANSCRIPTIONAL REGULATOR ARCR"/>
    <property type="match status" value="1"/>
</dbReference>
<reference evidence="6 7" key="1">
    <citation type="submission" date="2016-10" db="EMBL/GenBank/DDBJ databases">
        <authorList>
            <person name="de Groot N.N."/>
        </authorList>
    </citation>
    <scope>NUCLEOTIDE SEQUENCE [LARGE SCALE GENOMIC DNA]</scope>
    <source>
        <strain evidence="6 7">CPCC 202699</strain>
    </source>
</reference>
<name>A0A1H3JNF5_9PSEU</name>
<dbReference type="CDD" id="cd00038">
    <property type="entry name" value="CAP_ED"/>
    <property type="match status" value="1"/>
</dbReference>
<keyword evidence="3" id="KW-0804">Transcription</keyword>
<dbReference type="InterPro" id="IPR000595">
    <property type="entry name" value="cNMP-bd_dom"/>
</dbReference>
<feature type="domain" description="HTH crp-type" evidence="5">
    <location>
        <begin position="145"/>
        <end position="218"/>
    </location>
</feature>
<dbReference type="PROSITE" id="PS51063">
    <property type="entry name" value="HTH_CRP_2"/>
    <property type="match status" value="1"/>
</dbReference>
<dbReference type="OrthoDB" id="41390at2"/>
<dbReference type="Pfam" id="PF13545">
    <property type="entry name" value="HTH_Crp_2"/>
    <property type="match status" value="1"/>
</dbReference>
<evidence type="ECO:0000313" key="6">
    <source>
        <dbReference type="EMBL" id="SDY41431.1"/>
    </source>
</evidence>
<dbReference type="PROSITE" id="PS00888">
    <property type="entry name" value="CNMP_BINDING_1"/>
    <property type="match status" value="1"/>
</dbReference>
<organism evidence="6 7">
    <name type="scientific">Amycolatopsis xylanica</name>
    <dbReference type="NCBI Taxonomy" id="589385"/>
    <lineage>
        <taxon>Bacteria</taxon>
        <taxon>Bacillati</taxon>
        <taxon>Actinomycetota</taxon>
        <taxon>Actinomycetes</taxon>
        <taxon>Pseudonocardiales</taxon>
        <taxon>Pseudonocardiaceae</taxon>
        <taxon>Amycolatopsis</taxon>
    </lineage>
</organism>
<dbReference type="PROSITE" id="PS50042">
    <property type="entry name" value="CNMP_BINDING_3"/>
    <property type="match status" value="1"/>
</dbReference>